<protein>
    <recommendedName>
        <fullName evidence="2">VOC domain-containing protein</fullName>
    </recommendedName>
</protein>
<feature type="non-terminal residue" evidence="3">
    <location>
        <position position="1"/>
    </location>
</feature>
<gene>
    <name evidence="3" type="ORF">LCGC14_3080870</name>
</gene>
<evidence type="ECO:0000256" key="1">
    <source>
        <dbReference type="ARBA" id="ARBA00022723"/>
    </source>
</evidence>
<name>A0A0F8X1U4_9ZZZZ</name>
<evidence type="ECO:0000313" key="3">
    <source>
        <dbReference type="EMBL" id="KKK54815.1"/>
    </source>
</evidence>
<feature type="domain" description="VOC" evidence="2">
    <location>
        <begin position="1"/>
        <end position="54"/>
    </location>
</feature>
<keyword evidence="1" id="KW-0479">Metal-binding</keyword>
<dbReference type="GO" id="GO:0046491">
    <property type="term" value="P:L-methylmalonyl-CoA metabolic process"/>
    <property type="evidence" value="ECO:0007669"/>
    <property type="project" value="TreeGrafter"/>
</dbReference>
<dbReference type="PROSITE" id="PS51819">
    <property type="entry name" value="VOC"/>
    <property type="match status" value="1"/>
</dbReference>
<sequence length="55" mass="6372">IAFEVTDIEKRLEELKEKGIRLIDEKPRQGAHGTRIAFIHPKSTQGVLIELVERY</sequence>
<dbReference type="PANTHER" id="PTHR43048:SF3">
    <property type="entry name" value="METHYLMALONYL-COA EPIMERASE, MITOCHONDRIAL"/>
    <property type="match status" value="1"/>
</dbReference>
<dbReference type="InterPro" id="IPR029068">
    <property type="entry name" value="Glyas_Bleomycin-R_OHBP_Dase"/>
</dbReference>
<proteinExistence type="predicted"/>
<dbReference type="Pfam" id="PF13669">
    <property type="entry name" value="Glyoxalase_4"/>
    <property type="match status" value="1"/>
</dbReference>
<accession>A0A0F8X1U4</accession>
<organism evidence="3">
    <name type="scientific">marine sediment metagenome</name>
    <dbReference type="NCBI Taxonomy" id="412755"/>
    <lineage>
        <taxon>unclassified sequences</taxon>
        <taxon>metagenomes</taxon>
        <taxon>ecological metagenomes</taxon>
    </lineage>
</organism>
<dbReference type="Gene3D" id="3.10.180.10">
    <property type="entry name" value="2,3-Dihydroxybiphenyl 1,2-Dioxygenase, domain 1"/>
    <property type="match status" value="1"/>
</dbReference>
<dbReference type="SUPFAM" id="SSF54593">
    <property type="entry name" value="Glyoxalase/Bleomycin resistance protein/Dihydroxybiphenyl dioxygenase"/>
    <property type="match status" value="1"/>
</dbReference>
<dbReference type="EMBL" id="LAZR01065806">
    <property type="protein sequence ID" value="KKK54815.1"/>
    <property type="molecule type" value="Genomic_DNA"/>
</dbReference>
<evidence type="ECO:0000259" key="2">
    <source>
        <dbReference type="PROSITE" id="PS51819"/>
    </source>
</evidence>
<dbReference type="AlphaFoldDB" id="A0A0F8X1U4"/>
<dbReference type="PANTHER" id="PTHR43048">
    <property type="entry name" value="METHYLMALONYL-COA EPIMERASE"/>
    <property type="match status" value="1"/>
</dbReference>
<reference evidence="3" key="1">
    <citation type="journal article" date="2015" name="Nature">
        <title>Complex archaea that bridge the gap between prokaryotes and eukaryotes.</title>
        <authorList>
            <person name="Spang A."/>
            <person name="Saw J.H."/>
            <person name="Jorgensen S.L."/>
            <person name="Zaremba-Niedzwiedzka K."/>
            <person name="Martijn J."/>
            <person name="Lind A.E."/>
            <person name="van Eijk R."/>
            <person name="Schleper C."/>
            <person name="Guy L."/>
            <person name="Ettema T.J."/>
        </authorList>
    </citation>
    <scope>NUCLEOTIDE SEQUENCE</scope>
</reference>
<dbReference type="InterPro" id="IPR037523">
    <property type="entry name" value="VOC_core"/>
</dbReference>
<dbReference type="GO" id="GO:0004493">
    <property type="term" value="F:methylmalonyl-CoA epimerase activity"/>
    <property type="evidence" value="ECO:0007669"/>
    <property type="project" value="TreeGrafter"/>
</dbReference>
<comment type="caution">
    <text evidence="3">The sequence shown here is derived from an EMBL/GenBank/DDBJ whole genome shotgun (WGS) entry which is preliminary data.</text>
</comment>
<dbReference type="GO" id="GO:0046872">
    <property type="term" value="F:metal ion binding"/>
    <property type="evidence" value="ECO:0007669"/>
    <property type="project" value="UniProtKB-KW"/>
</dbReference>
<dbReference type="InterPro" id="IPR051785">
    <property type="entry name" value="MMCE/EMCE_epimerase"/>
</dbReference>